<dbReference type="PANTHER" id="PTHR17490:SF16">
    <property type="entry name" value="THREONYLCARBAMOYL-AMP SYNTHASE"/>
    <property type="match status" value="1"/>
</dbReference>
<evidence type="ECO:0000256" key="9">
    <source>
        <dbReference type="ARBA" id="ARBA00022741"/>
    </source>
</evidence>
<keyword evidence="10" id="KW-0067">ATP-binding</keyword>
<evidence type="ECO:0000256" key="8">
    <source>
        <dbReference type="ARBA" id="ARBA00022695"/>
    </source>
</evidence>
<comment type="catalytic activity">
    <reaction evidence="12">
        <text>L-threonine + hydrogencarbonate + ATP = L-threonylcarbamoyladenylate + diphosphate + H2O</text>
        <dbReference type="Rhea" id="RHEA:36407"/>
        <dbReference type="ChEBI" id="CHEBI:15377"/>
        <dbReference type="ChEBI" id="CHEBI:17544"/>
        <dbReference type="ChEBI" id="CHEBI:30616"/>
        <dbReference type="ChEBI" id="CHEBI:33019"/>
        <dbReference type="ChEBI" id="CHEBI:57926"/>
        <dbReference type="ChEBI" id="CHEBI:73682"/>
        <dbReference type="EC" id="2.7.7.87"/>
    </reaction>
</comment>
<dbReference type="InterPro" id="IPR005145">
    <property type="entry name" value="Sua5_C"/>
</dbReference>
<dbReference type="GO" id="GO:0000049">
    <property type="term" value="F:tRNA binding"/>
    <property type="evidence" value="ECO:0007669"/>
    <property type="project" value="TreeGrafter"/>
</dbReference>
<dbReference type="InterPro" id="IPR017945">
    <property type="entry name" value="DHBP_synth_RibB-like_a/b_dom"/>
</dbReference>
<dbReference type="Gene3D" id="3.90.870.10">
    <property type="entry name" value="DHBP synthase"/>
    <property type="match status" value="1"/>
</dbReference>
<dbReference type="InterPro" id="IPR050156">
    <property type="entry name" value="TC-AMP_synthase_SUA5"/>
</dbReference>
<evidence type="ECO:0000313" key="14">
    <source>
        <dbReference type="EMBL" id="VAV87645.1"/>
    </source>
</evidence>
<dbReference type="Gene3D" id="3.40.50.11030">
    <property type="entry name" value="Threonylcarbamoyl-AMP synthase, C-terminal domain"/>
    <property type="match status" value="1"/>
</dbReference>
<dbReference type="Pfam" id="PF03481">
    <property type="entry name" value="Sua5_C"/>
    <property type="match status" value="1"/>
</dbReference>
<evidence type="ECO:0000256" key="5">
    <source>
        <dbReference type="ARBA" id="ARBA00022490"/>
    </source>
</evidence>
<keyword evidence="5" id="KW-0963">Cytoplasm</keyword>
<accession>A0A3B0RW53</accession>
<sequence length="328" mass="35740">MSSDHPKQKNKKIMPATLANYHLATKFLLQGKLVSFPTETVYGLGADATSDLAVANIFAAKQRPRFNPLIIHLPSHLAAEKYVEFDMISRKLAQAFWPGPLTLVLKRKPDCMLSHLVSAGLDTVAVRVPEHPIAQELLHHFKYPIAAPSANISGRLSPTRPEHVAQDLSEEVAMILDGPACHNGIESTIAQVAGSEIRLLRPGSITKREIEELTGLRVTYFSDGQNPTAPGQLKSHYAPKSKIRLNAETIYPDEALLAFGSLYPKDAQVIRNLSPKGILREAAGNLFSMLHELDETECKTIAVSPIPAKGLGIAINDRLSRAAATKDA</sequence>
<dbReference type="InterPro" id="IPR010923">
    <property type="entry name" value="T(6)A37_SUA5"/>
</dbReference>
<keyword evidence="9" id="KW-0547">Nucleotide-binding</keyword>
<dbReference type="InterPro" id="IPR038385">
    <property type="entry name" value="Sua5/YwlC_C"/>
</dbReference>
<evidence type="ECO:0000256" key="4">
    <source>
        <dbReference type="ARBA" id="ARBA00015492"/>
    </source>
</evidence>
<dbReference type="GO" id="GO:0003725">
    <property type="term" value="F:double-stranded RNA binding"/>
    <property type="evidence" value="ECO:0007669"/>
    <property type="project" value="InterPro"/>
</dbReference>
<gene>
    <name evidence="14" type="ORF">MNBD_ALPHA02-1081</name>
</gene>
<keyword evidence="7" id="KW-0819">tRNA processing</keyword>
<protein>
    <recommendedName>
        <fullName evidence="4">Threonylcarbamoyl-AMP synthase</fullName>
        <ecNumber evidence="3">2.7.7.87</ecNumber>
    </recommendedName>
    <alternativeName>
        <fullName evidence="11">L-threonylcarbamoyladenylate synthase</fullName>
    </alternativeName>
</protein>
<dbReference type="AlphaFoldDB" id="A0A3B0RW53"/>
<evidence type="ECO:0000256" key="6">
    <source>
        <dbReference type="ARBA" id="ARBA00022679"/>
    </source>
</evidence>
<dbReference type="GO" id="GO:0008033">
    <property type="term" value="P:tRNA processing"/>
    <property type="evidence" value="ECO:0007669"/>
    <property type="project" value="UniProtKB-KW"/>
</dbReference>
<proteinExistence type="inferred from homology"/>
<dbReference type="PROSITE" id="PS51163">
    <property type="entry name" value="YRDC"/>
    <property type="match status" value="1"/>
</dbReference>
<reference evidence="14" key="1">
    <citation type="submission" date="2018-06" db="EMBL/GenBank/DDBJ databases">
        <authorList>
            <person name="Zhirakovskaya E."/>
        </authorList>
    </citation>
    <scope>NUCLEOTIDE SEQUENCE</scope>
</reference>
<evidence type="ECO:0000256" key="12">
    <source>
        <dbReference type="ARBA" id="ARBA00048366"/>
    </source>
</evidence>
<evidence type="ECO:0000256" key="7">
    <source>
        <dbReference type="ARBA" id="ARBA00022694"/>
    </source>
</evidence>
<evidence type="ECO:0000256" key="10">
    <source>
        <dbReference type="ARBA" id="ARBA00022840"/>
    </source>
</evidence>
<dbReference type="GO" id="GO:0005524">
    <property type="term" value="F:ATP binding"/>
    <property type="evidence" value="ECO:0007669"/>
    <property type="project" value="UniProtKB-KW"/>
</dbReference>
<dbReference type="Pfam" id="PF01300">
    <property type="entry name" value="Sua5_yciO_yrdC"/>
    <property type="match status" value="1"/>
</dbReference>
<dbReference type="NCBIfam" id="TIGR00057">
    <property type="entry name" value="L-threonylcarbamoyladenylate synthase"/>
    <property type="match status" value="1"/>
</dbReference>
<dbReference type="SUPFAM" id="SSF55821">
    <property type="entry name" value="YrdC/RibB"/>
    <property type="match status" value="1"/>
</dbReference>
<dbReference type="InterPro" id="IPR006070">
    <property type="entry name" value="Sua5-like_dom"/>
</dbReference>
<evidence type="ECO:0000256" key="3">
    <source>
        <dbReference type="ARBA" id="ARBA00012584"/>
    </source>
</evidence>
<name>A0A3B0RW53_9ZZZZ</name>
<dbReference type="FunFam" id="3.90.870.10:FF:000009">
    <property type="entry name" value="Threonylcarbamoyl-AMP synthase, putative"/>
    <property type="match status" value="1"/>
</dbReference>
<evidence type="ECO:0000256" key="1">
    <source>
        <dbReference type="ARBA" id="ARBA00004496"/>
    </source>
</evidence>
<dbReference type="PANTHER" id="PTHR17490">
    <property type="entry name" value="SUA5"/>
    <property type="match status" value="1"/>
</dbReference>
<evidence type="ECO:0000259" key="13">
    <source>
        <dbReference type="PROSITE" id="PS51163"/>
    </source>
</evidence>
<feature type="domain" description="YrdC-like" evidence="13">
    <location>
        <begin position="18"/>
        <end position="205"/>
    </location>
</feature>
<dbReference type="GO" id="GO:0061710">
    <property type="term" value="F:L-threonylcarbamoyladenylate synthase"/>
    <property type="evidence" value="ECO:0007669"/>
    <property type="project" value="UniProtKB-EC"/>
</dbReference>
<organism evidence="14">
    <name type="scientific">hydrothermal vent metagenome</name>
    <dbReference type="NCBI Taxonomy" id="652676"/>
    <lineage>
        <taxon>unclassified sequences</taxon>
        <taxon>metagenomes</taxon>
        <taxon>ecological metagenomes</taxon>
    </lineage>
</organism>
<dbReference type="GO" id="GO:0006450">
    <property type="term" value="P:regulation of translational fidelity"/>
    <property type="evidence" value="ECO:0007669"/>
    <property type="project" value="TreeGrafter"/>
</dbReference>
<evidence type="ECO:0000256" key="11">
    <source>
        <dbReference type="ARBA" id="ARBA00029774"/>
    </source>
</evidence>
<dbReference type="EMBL" id="UOED01000028">
    <property type="protein sequence ID" value="VAV87645.1"/>
    <property type="molecule type" value="Genomic_DNA"/>
</dbReference>
<comment type="subcellular location">
    <subcellularLocation>
        <location evidence="1">Cytoplasm</location>
    </subcellularLocation>
</comment>
<keyword evidence="6 14" id="KW-0808">Transferase</keyword>
<keyword evidence="8 14" id="KW-0548">Nucleotidyltransferase</keyword>
<comment type="similarity">
    <text evidence="2">Belongs to the SUA5 family.</text>
</comment>
<dbReference type="PIRSF" id="PIRSF004930">
    <property type="entry name" value="Tln_factor_SUA5"/>
    <property type="match status" value="1"/>
</dbReference>
<dbReference type="GO" id="GO:0005737">
    <property type="term" value="C:cytoplasm"/>
    <property type="evidence" value="ECO:0007669"/>
    <property type="project" value="UniProtKB-SubCell"/>
</dbReference>
<dbReference type="EC" id="2.7.7.87" evidence="3"/>
<evidence type="ECO:0000256" key="2">
    <source>
        <dbReference type="ARBA" id="ARBA00007663"/>
    </source>
</evidence>